<dbReference type="Gene3D" id="3.30.300.20">
    <property type="match status" value="1"/>
</dbReference>
<name>A0AAD0JVC7_9ACTN</name>
<sequence>MADPLYTVEALSTGGGRDGHVATEDGAVDLEMAPPTELGGSGEGNNPEQLFAAGYAACFHSALQSAARMKKIKIDGSSVGARVSLVASGEQSIDLTVDLEVVIPDLETEQANELATLAHELCPYSRATKGNIAVSVAVSDD</sequence>
<dbReference type="KEGG" id="dpc:A6048_13965"/>
<dbReference type="Gene3D" id="2.20.25.10">
    <property type="match status" value="1"/>
</dbReference>
<dbReference type="InterPro" id="IPR019953">
    <property type="entry name" value="OHR"/>
</dbReference>
<dbReference type="PANTHER" id="PTHR33797:SF2">
    <property type="entry name" value="ORGANIC HYDROPEROXIDE RESISTANCE PROTEIN-LIKE"/>
    <property type="match status" value="1"/>
</dbReference>
<protein>
    <submittedName>
        <fullName evidence="2">Organic hydroperoxide resistance protein</fullName>
    </submittedName>
</protein>
<dbReference type="Pfam" id="PF02566">
    <property type="entry name" value="OsmC"/>
    <property type="match status" value="1"/>
</dbReference>
<evidence type="ECO:0000313" key="3">
    <source>
        <dbReference type="Proteomes" id="UP000244903"/>
    </source>
</evidence>
<dbReference type="NCBIfam" id="TIGR03561">
    <property type="entry name" value="organ_hyd_perox"/>
    <property type="match status" value="1"/>
</dbReference>
<dbReference type="InterPro" id="IPR036102">
    <property type="entry name" value="OsmC/Ohrsf"/>
</dbReference>
<dbReference type="RefSeq" id="WP_107745780.1">
    <property type="nucleotide sequence ID" value="NZ_CP015453.1"/>
</dbReference>
<dbReference type="InterPro" id="IPR003718">
    <property type="entry name" value="OsmC/Ohr_fam"/>
</dbReference>
<accession>A0AAD0JVC7</accession>
<evidence type="ECO:0000256" key="1">
    <source>
        <dbReference type="ARBA" id="ARBA00007378"/>
    </source>
</evidence>
<comment type="similarity">
    <text evidence="1">Belongs to the OsmC/Ohr family.</text>
</comment>
<keyword evidence="3" id="KW-1185">Reference proteome</keyword>
<gene>
    <name evidence="2" type="ORF">A6048_13965</name>
</gene>
<dbReference type="PANTHER" id="PTHR33797">
    <property type="entry name" value="ORGANIC HYDROPEROXIDE RESISTANCE PROTEIN-LIKE"/>
    <property type="match status" value="1"/>
</dbReference>
<dbReference type="SUPFAM" id="SSF82784">
    <property type="entry name" value="OsmC-like"/>
    <property type="match status" value="1"/>
</dbReference>
<proteinExistence type="inferred from homology"/>
<dbReference type="AlphaFoldDB" id="A0AAD0JVC7"/>
<dbReference type="Proteomes" id="UP000244903">
    <property type="component" value="Chromosome"/>
</dbReference>
<dbReference type="EMBL" id="CP015453">
    <property type="protein sequence ID" value="AWH96411.1"/>
    <property type="molecule type" value="Genomic_DNA"/>
</dbReference>
<evidence type="ECO:0000313" key="2">
    <source>
        <dbReference type="EMBL" id="AWH96411.1"/>
    </source>
</evidence>
<organism evidence="2 3">
    <name type="scientific">Dietzia psychralcaliphila</name>
    <dbReference type="NCBI Taxonomy" id="139021"/>
    <lineage>
        <taxon>Bacteria</taxon>
        <taxon>Bacillati</taxon>
        <taxon>Actinomycetota</taxon>
        <taxon>Actinomycetes</taxon>
        <taxon>Mycobacteriales</taxon>
        <taxon>Dietziaceae</taxon>
        <taxon>Dietzia</taxon>
    </lineage>
</organism>
<dbReference type="GO" id="GO:0006979">
    <property type="term" value="P:response to oxidative stress"/>
    <property type="evidence" value="ECO:0007669"/>
    <property type="project" value="InterPro"/>
</dbReference>
<reference evidence="2 3" key="1">
    <citation type="submission" date="2016-04" db="EMBL/GenBank/DDBJ databases">
        <title>Complete genome sequence of the haloalkaliphilic hydrocarbon-degrading bacterium Dietzia psychralcaliphila ILA-1T, isolated from a drain of a fish product-processing plant.</title>
        <authorList>
            <person name="Zhao J."/>
            <person name="Hu B."/>
            <person name="Geng S."/>
            <person name="Nie Y."/>
            <person name="Tang Y."/>
        </authorList>
    </citation>
    <scope>NUCLEOTIDE SEQUENCE [LARGE SCALE GENOMIC DNA]</scope>
    <source>
        <strain evidence="2 3">ILA-1</strain>
    </source>
</reference>
<dbReference type="InterPro" id="IPR015946">
    <property type="entry name" value="KH_dom-like_a/b"/>
</dbReference>